<organism evidence="1 2">
    <name type="scientific">Protopolystoma xenopodis</name>
    <dbReference type="NCBI Taxonomy" id="117903"/>
    <lineage>
        <taxon>Eukaryota</taxon>
        <taxon>Metazoa</taxon>
        <taxon>Spiralia</taxon>
        <taxon>Lophotrochozoa</taxon>
        <taxon>Platyhelminthes</taxon>
        <taxon>Monogenea</taxon>
        <taxon>Polyopisthocotylea</taxon>
        <taxon>Polystomatidea</taxon>
        <taxon>Polystomatidae</taxon>
        <taxon>Protopolystoma</taxon>
    </lineage>
</organism>
<comment type="caution">
    <text evidence="1">The sequence shown here is derived from an EMBL/GenBank/DDBJ whole genome shotgun (WGS) entry which is preliminary data.</text>
</comment>
<gene>
    <name evidence="1" type="ORF">PXEA_LOCUS9359</name>
</gene>
<proteinExistence type="predicted"/>
<dbReference type="AlphaFoldDB" id="A0A448WN57"/>
<keyword evidence="2" id="KW-1185">Reference proteome</keyword>
<dbReference type="Proteomes" id="UP000784294">
    <property type="component" value="Unassembled WGS sequence"/>
</dbReference>
<dbReference type="EMBL" id="CAAALY010026425">
    <property type="protein sequence ID" value="VEL15919.1"/>
    <property type="molecule type" value="Genomic_DNA"/>
</dbReference>
<sequence>MHKIPAADEGVAAIYPKQPPDNIMFLFFNFHSLCTIRNQRHHPHLHSEDAEWYATPLNSIWPPDLWPFRVRYHQGIALFTDEMH</sequence>
<reference evidence="1" key="1">
    <citation type="submission" date="2018-11" db="EMBL/GenBank/DDBJ databases">
        <authorList>
            <consortium name="Pathogen Informatics"/>
        </authorList>
    </citation>
    <scope>NUCLEOTIDE SEQUENCE</scope>
</reference>
<evidence type="ECO:0000313" key="1">
    <source>
        <dbReference type="EMBL" id="VEL15919.1"/>
    </source>
</evidence>
<protein>
    <submittedName>
        <fullName evidence="1">Uncharacterized protein</fullName>
    </submittedName>
</protein>
<accession>A0A448WN57</accession>
<evidence type="ECO:0000313" key="2">
    <source>
        <dbReference type="Proteomes" id="UP000784294"/>
    </source>
</evidence>
<name>A0A448WN57_9PLAT</name>